<keyword evidence="2" id="KW-0472">Membrane</keyword>
<evidence type="ECO:0000256" key="2">
    <source>
        <dbReference type="SAM" id="Phobius"/>
    </source>
</evidence>
<feature type="compositionally biased region" description="Basic and acidic residues" evidence="1">
    <location>
        <begin position="106"/>
        <end position="120"/>
    </location>
</feature>
<protein>
    <submittedName>
        <fullName evidence="3">Uncharacterized protein</fullName>
    </submittedName>
</protein>
<dbReference type="EMBL" id="KN837268">
    <property type="protein sequence ID" value="KIJ30120.1"/>
    <property type="molecule type" value="Genomic_DNA"/>
</dbReference>
<keyword evidence="2" id="KW-0812">Transmembrane</keyword>
<dbReference type="Proteomes" id="UP000054279">
    <property type="component" value="Unassembled WGS sequence"/>
</dbReference>
<evidence type="ECO:0000313" key="3">
    <source>
        <dbReference type="EMBL" id="KIJ30120.1"/>
    </source>
</evidence>
<feature type="transmembrane region" description="Helical" evidence="2">
    <location>
        <begin position="12"/>
        <end position="31"/>
    </location>
</feature>
<organism evidence="3 4">
    <name type="scientific">Sphaerobolus stellatus (strain SS14)</name>
    <dbReference type="NCBI Taxonomy" id="990650"/>
    <lineage>
        <taxon>Eukaryota</taxon>
        <taxon>Fungi</taxon>
        <taxon>Dikarya</taxon>
        <taxon>Basidiomycota</taxon>
        <taxon>Agaricomycotina</taxon>
        <taxon>Agaricomycetes</taxon>
        <taxon>Phallomycetidae</taxon>
        <taxon>Geastrales</taxon>
        <taxon>Sphaerobolaceae</taxon>
        <taxon>Sphaerobolus</taxon>
    </lineage>
</organism>
<sequence length="128" mass="14009">MTLQRGSHRPIVGVLGGLFLLSVFLRFLWLWRRLRYQRSSRISSDEIQGRPCNIANGGIKPFPVNQAKIAGVPDMLGDGPSASHLPRPISNSAHADSPGAGTDGQIELRSRSEADSRVYDIQETSDVL</sequence>
<keyword evidence="2" id="KW-1133">Transmembrane helix</keyword>
<proteinExistence type="predicted"/>
<name>A0A0C9UYB9_SPHS4</name>
<keyword evidence="4" id="KW-1185">Reference proteome</keyword>
<feature type="region of interest" description="Disordered" evidence="1">
    <location>
        <begin position="73"/>
        <end position="128"/>
    </location>
</feature>
<dbReference type="HOGENOM" id="CLU_1960959_0_0_1"/>
<dbReference type="AlphaFoldDB" id="A0A0C9UYB9"/>
<reference evidence="3 4" key="1">
    <citation type="submission" date="2014-06" db="EMBL/GenBank/DDBJ databases">
        <title>Evolutionary Origins and Diversification of the Mycorrhizal Mutualists.</title>
        <authorList>
            <consortium name="DOE Joint Genome Institute"/>
            <consortium name="Mycorrhizal Genomics Consortium"/>
            <person name="Kohler A."/>
            <person name="Kuo A."/>
            <person name="Nagy L.G."/>
            <person name="Floudas D."/>
            <person name="Copeland A."/>
            <person name="Barry K.W."/>
            <person name="Cichocki N."/>
            <person name="Veneault-Fourrey C."/>
            <person name="LaButti K."/>
            <person name="Lindquist E.A."/>
            <person name="Lipzen A."/>
            <person name="Lundell T."/>
            <person name="Morin E."/>
            <person name="Murat C."/>
            <person name="Riley R."/>
            <person name="Ohm R."/>
            <person name="Sun H."/>
            <person name="Tunlid A."/>
            <person name="Henrissat B."/>
            <person name="Grigoriev I.V."/>
            <person name="Hibbett D.S."/>
            <person name="Martin F."/>
        </authorList>
    </citation>
    <scope>NUCLEOTIDE SEQUENCE [LARGE SCALE GENOMIC DNA]</scope>
    <source>
        <strain evidence="3 4">SS14</strain>
    </source>
</reference>
<evidence type="ECO:0000313" key="4">
    <source>
        <dbReference type="Proteomes" id="UP000054279"/>
    </source>
</evidence>
<accession>A0A0C9UYB9</accession>
<evidence type="ECO:0000256" key="1">
    <source>
        <dbReference type="SAM" id="MobiDB-lite"/>
    </source>
</evidence>
<gene>
    <name evidence="3" type="ORF">M422DRAFT_268373</name>
</gene>